<dbReference type="PANTHER" id="PTHR21180">
    <property type="entry name" value="ENDONUCLEASE/EXONUCLEASE/PHOSPHATASE FAMILY DOMAIN-CONTAINING PROTEIN 1"/>
    <property type="match status" value="1"/>
</dbReference>
<dbReference type="RefSeq" id="WP_100678299.1">
    <property type="nucleotide sequence ID" value="NZ_NIPO01000001.1"/>
</dbReference>
<evidence type="ECO:0000256" key="1">
    <source>
        <dbReference type="SAM" id="Phobius"/>
    </source>
</evidence>
<keyword evidence="1" id="KW-0812">Transmembrane</keyword>
<sequence length="279" mass="32959">MSGKRIFPYYTKSQRMAIFSLIVVIAALQIGLYFLRNPKPTMKNIDRAEMLRIEKELDSLAKSREFVLTSFNPNFITDYRGYVLGMSEEQIDRLHRFREQGKYVNSAKEFQQITQVSDEWLGRYQQYFKFPDFARPDKQKTETKIIRKDINTASYEDLITISGIGDYSARKIIAERDKFGEFVSIKQFRFIENLPSNVYDLLEKNFHITKRPTIQRIDLNRANINDLQQIPYVNYKIARSIVVYRSKQDKPIEEKDLRQIPGFPLDKFEIISLYLGTSK</sequence>
<keyword evidence="1" id="KW-1133">Transmembrane helix</keyword>
<name>A0A2M9R7A8_9FLAO</name>
<dbReference type="Proteomes" id="UP000231960">
    <property type="component" value="Unassembled WGS sequence"/>
</dbReference>
<keyword evidence="3" id="KW-1185">Reference proteome</keyword>
<feature type="transmembrane region" description="Helical" evidence="1">
    <location>
        <begin position="16"/>
        <end position="35"/>
    </location>
</feature>
<protein>
    <recommendedName>
        <fullName evidence="4">Competence protein ComEA</fullName>
    </recommendedName>
</protein>
<dbReference type="PANTHER" id="PTHR21180:SF32">
    <property type="entry name" value="ENDONUCLEASE_EXONUCLEASE_PHOSPHATASE FAMILY DOMAIN-CONTAINING PROTEIN 1"/>
    <property type="match status" value="1"/>
</dbReference>
<reference evidence="2 3" key="1">
    <citation type="submission" date="2017-06" db="EMBL/GenBank/DDBJ databases">
        <title>Description of Avrilella dinanensis gen. nov. sp. nov.</title>
        <authorList>
            <person name="Leyer C."/>
            <person name="Sassi M."/>
            <person name="Minet J."/>
            <person name="Kayal S."/>
            <person name="Cattoir V."/>
        </authorList>
    </citation>
    <scope>NUCLEOTIDE SEQUENCE [LARGE SCALE GENOMIC DNA]</scope>
    <source>
        <strain evidence="2 3">UR159</strain>
    </source>
</reference>
<dbReference type="Gene3D" id="1.10.150.280">
    <property type="entry name" value="AF1531-like domain"/>
    <property type="match status" value="2"/>
</dbReference>
<keyword evidence="1" id="KW-0472">Membrane</keyword>
<dbReference type="EMBL" id="NIPO01000001">
    <property type="protein sequence ID" value="PJR04742.1"/>
    <property type="molecule type" value="Genomic_DNA"/>
</dbReference>
<evidence type="ECO:0008006" key="4">
    <source>
        <dbReference type="Google" id="ProtNLM"/>
    </source>
</evidence>
<comment type="caution">
    <text evidence="2">The sequence shown here is derived from an EMBL/GenBank/DDBJ whole genome shotgun (WGS) entry which is preliminary data.</text>
</comment>
<dbReference type="InterPro" id="IPR051675">
    <property type="entry name" value="Endo/Exo/Phosphatase_dom_1"/>
</dbReference>
<dbReference type="AlphaFoldDB" id="A0A2M9R7A8"/>
<proteinExistence type="predicted"/>
<gene>
    <name evidence="2" type="ORF">CDL10_09440</name>
</gene>
<dbReference type="InterPro" id="IPR010994">
    <property type="entry name" value="RuvA_2-like"/>
</dbReference>
<dbReference type="OrthoDB" id="981124at2"/>
<accession>A0A2M9R7A8</accession>
<organism evidence="2 3">
    <name type="scientific">Avrilella dinanensis</name>
    <dbReference type="NCBI Taxonomy" id="2008672"/>
    <lineage>
        <taxon>Bacteria</taxon>
        <taxon>Pseudomonadati</taxon>
        <taxon>Bacteroidota</taxon>
        <taxon>Flavobacteriia</taxon>
        <taxon>Flavobacteriales</taxon>
        <taxon>Flavobacteriaceae</taxon>
        <taxon>Avrilella</taxon>
    </lineage>
</organism>
<dbReference type="Pfam" id="PF12836">
    <property type="entry name" value="HHH_3"/>
    <property type="match status" value="2"/>
</dbReference>
<evidence type="ECO:0000313" key="3">
    <source>
        <dbReference type="Proteomes" id="UP000231960"/>
    </source>
</evidence>
<dbReference type="SUPFAM" id="SSF47781">
    <property type="entry name" value="RuvA domain 2-like"/>
    <property type="match status" value="2"/>
</dbReference>
<evidence type="ECO:0000313" key="2">
    <source>
        <dbReference type="EMBL" id="PJR04742.1"/>
    </source>
</evidence>